<sequence length="306" mass="34970">MPRQSLDDDLWNFRHWGKRGREMAPPTLSLLIQRAREGEPITYGELADQLERRYGFAQPYRKTFYGSPVGLVGFVLEELGHEMRTVLPPLNVIVINKSNRQPGSGADPLLRNYFRTVGQDFTPKLRRTLVNEAQEAVFDYGHRWKDVGARLGVKIWTPAAGRKKGTRALKLPKPVRGGGGESDQHHRLKLWACNHPEFFKHLGVYKQGVPEQRLASGDSIDAYFANDRQRLAVEVKPSDASLDERKRGVFQVVKYRAVMRAEQRTLGHLPNAQAILLTTQRPCIELRELMRRLEVEHILAPEHAED</sequence>
<dbReference type="AlphaFoldDB" id="A0A1L3EX34"/>
<organism evidence="1 2">
    <name type="scientific">Luteibacter rhizovicinus DSM 16549</name>
    <dbReference type="NCBI Taxonomy" id="1440763"/>
    <lineage>
        <taxon>Bacteria</taxon>
        <taxon>Pseudomonadati</taxon>
        <taxon>Pseudomonadota</taxon>
        <taxon>Gammaproteobacteria</taxon>
        <taxon>Lysobacterales</taxon>
        <taxon>Rhodanobacteraceae</taxon>
        <taxon>Luteibacter</taxon>
    </lineage>
</organism>
<dbReference type="Proteomes" id="UP000182987">
    <property type="component" value="Chromosome"/>
</dbReference>
<gene>
    <name evidence="1" type="ORF">BJI69_18050</name>
</gene>
<accession>A0A1L3EX34</accession>
<keyword evidence="2" id="KW-1185">Reference proteome</keyword>
<name>A0A1L3EX34_9GAMM</name>
<dbReference type="RefSeq" id="WP_046967693.1">
    <property type="nucleotide sequence ID" value="NZ_CP017480.1"/>
</dbReference>
<proteinExistence type="predicted"/>
<evidence type="ECO:0000313" key="1">
    <source>
        <dbReference type="EMBL" id="APG05619.1"/>
    </source>
</evidence>
<evidence type="ECO:0000313" key="2">
    <source>
        <dbReference type="Proteomes" id="UP000182987"/>
    </source>
</evidence>
<dbReference type="OrthoDB" id="2052851at2"/>
<reference evidence="2" key="1">
    <citation type="submission" date="2016-09" db="EMBL/GenBank/DDBJ databases">
        <authorList>
            <person name="Lysoe E."/>
        </authorList>
    </citation>
    <scope>NUCLEOTIDE SEQUENCE [LARGE SCALE GENOMIC DNA]</scope>
    <source>
        <strain evidence="2">LJ96T</strain>
    </source>
</reference>
<dbReference type="KEGG" id="lrz:BJI69_18050"/>
<protein>
    <submittedName>
        <fullName evidence="1">Uncharacterized protein</fullName>
    </submittedName>
</protein>
<dbReference type="EMBL" id="CP017480">
    <property type="protein sequence ID" value="APG05619.1"/>
    <property type="molecule type" value="Genomic_DNA"/>
</dbReference>